<accession>Q4ST50</accession>
<dbReference type="GO" id="GO:0004843">
    <property type="term" value="F:cysteine-type deubiquitinase activity"/>
    <property type="evidence" value="ECO:0007669"/>
    <property type="project" value="UniProtKB-EC"/>
</dbReference>
<evidence type="ECO:0000259" key="5">
    <source>
        <dbReference type="PROSITE" id="PS51283"/>
    </source>
</evidence>
<organism evidence="6">
    <name type="scientific">Tetraodon nigroviridis</name>
    <name type="common">Spotted green pufferfish</name>
    <name type="synonym">Chelonodon nigroviridis</name>
    <dbReference type="NCBI Taxonomy" id="99883"/>
    <lineage>
        <taxon>Eukaryota</taxon>
        <taxon>Metazoa</taxon>
        <taxon>Chordata</taxon>
        <taxon>Craniata</taxon>
        <taxon>Vertebrata</taxon>
        <taxon>Euteleostomi</taxon>
        <taxon>Actinopterygii</taxon>
        <taxon>Neopterygii</taxon>
        <taxon>Teleostei</taxon>
        <taxon>Neoteleostei</taxon>
        <taxon>Acanthomorphata</taxon>
        <taxon>Eupercaria</taxon>
        <taxon>Tetraodontiformes</taxon>
        <taxon>Tetradontoidea</taxon>
        <taxon>Tetraodontidae</taxon>
        <taxon>Tetraodon</taxon>
    </lineage>
</organism>
<reference evidence="6" key="2">
    <citation type="submission" date="2004-02" db="EMBL/GenBank/DDBJ databases">
        <authorList>
            <consortium name="Genoscope"/>
            <consortium name="Whitehead Institute Centre for Genome Research"/>
        </authorList>
    </citation>
    <scope>NUCLEOTIDE SEQUENCE</scope>
</reference>
<dbReference type="OrthoDB" id="8928395at2759"/>
<sequence length="139" mass="15482">MAEGGAADLDTQRGEIAALLKTQLRKGDTCQLVEEYVGFDSWDKYQMGEQNVYPGPVDNSGLLKDGDVLAIKEHLIDELDYILVPTEGWVKLVSWYGLTEGQESIARKVMLNTVWLSVIDVITPINAIFLACTLHVRLE</sequence>
<dbReference type="SMART" id="SM00695">
    <property type="entry name" value="DUSP"/>
    <property type="match status" value="1"/>
</dbReference>
<keyword evidence="4" id="KW-0378">Hydrolase</keyword>
<name>Q4ST50_TETNG</name>
<keyword evidence="3" id="KW-0833">Ubl conjugation pathway</keyword>
<dbReference type="InterPro" id="IPR035927">
    <property type="entry name" value="DUSP-like_sf"/>
</dbReference>
<evidence type="ECO:0000313" key="6">
    <source>
        <dbReference type="EMBL" id="CAF96182.1"/>
    </source>
</evidence>
<feature type="domain" description="DUSP" evidence="5">
    <location>
        <begin position="7"/>
        <end position="110"/>
    </location>
</feature>
<dbReference type="EMBL" id="CAAE01014302">
    <property type="protein sequence ID" value="CAF96182.1"/>
    <property type="molecule type" value="Genomic_DNA"/>
</dbReference>
<dbReference type="PROSITE" id="PS51283">
    <property type="entry name" value="DUSP"/>
    <property type="match status" value="1"/>
</dbReference>
<dbReference type="KEGG" id="tng:GSTEN00013120G001"/>
<comment type="caution">
    <text evidence="6">The sequence shown here is derived from an EMBL/GenBank/DDBJ whole genome shotgun (WGS) entry which is preliminary data.</text>
</comment>
<keyword evidence="4" id="KW-0645">Protease</keyword>
<evidence type="ECO:0000256" key="2">
    <source>
        <dbReference type="ARBA" id="ARBA00012759"/>
    </source>
</evidence>
<proteinExistence type="predicted"/>
<dbReference type="EC" id="3.4.19.12" evidence="2"/>
<gene>
    <name evidence="6" type="ORF">GSTENG00013120001</name>
</gene>
<reference evidence="6" key="1">
    <citation type="journal article" date="2004" name="Nature">
        <title>Genome duplication in the teleost fish Tetraodon nigroviridis reveals the early vertebrate proto-karyotype.</title>
        <authorList>
            <person name="Jaillon O."/>
            <person name="Aury J.-M."/>
            <person name="Brunet F."/>
            <person name="Petit J.-L."/>
            <person name="Stange-Thomann N."/>
            <person name="Mauceli E."/>
            <person name="Bouneau L."/>
            <person name="Fischer C."/>
            <person name="Ozouf-Costaz C."/>
            <person name="Bernot A."/>
            <person name="Nicaud S."/>
            <person name="Jaffe D."/>
            <person name="Fisher S."/>
            <person name="Lutfalla G."/>
            <person name="Dossat C."/>
            <person name="Segurens B."/>
            <person name="Dasilva C."/>
            <person name="Salanoubat M."/>
            <person name="Levy M."/>
            <person name="Boudet N."/>
            <person name="Castellano S."/>
            <person name="Anthouard V."/>
            <person name="Jubin C."/>
            <person name="Castelli V."/>
            <person name="Katinka M."/>
            <person name="Vacherie B."/>
            <person name="Biemont C."/>
            <person name="Skalli Z."/>
            <person name="Cattolico L."/>
            <person name="Poulain J."/>
            <person name="De Berardinis V."/>
            <person name="Cruaud C."/>
            <person name="Duprat S."/>
            <person name="Brottier P."/>
            <person name="Coutanceau J.-P."/>
            <person name="Gouzy J."/>
            <person name="Parra G."/>
            <person name="Lardier G."/>
            <person name="Chapple C."/>
            <person name="McKernan K.J."/>
            <person name="McEwan P."/>
            <person name="Bosak S."/>
            <person name="Kellis M."/>
            <person name="Volff J.-N."/>
            <person name="Guigo R."/>
            <person name="Zody M.C."/>
            <person name="Mesirov J."/>
            <person name="Lindblad-Toh K."/>
            <person name="Birren B."/>
            <person name="Nusbaum C."/>
            <person name="Kahn D."/>
            <person name="Robinson-Rechavi M."/>
            <person name="Laudet V."/>
            <person name="Schachter V."/>
            <person name="Quetier F."/>
            <person name="Saurin W."/>
            <person name="Scarpelli C."/>
            <person name="Wincker P."/>
            <person name="Lander E.S."/>
            <person name="Weissenbach J."/>
            <person name="Roest Crollius H."/>
        </authorList>
    </citation>
    <scope>NUCLEOTIDE SEQUENCE [LARGE SCALE GENOMIC DNA]</scope>
</reference>
<dbReference type="Pfam" id="PF06337">
    <property type="entry name" value="DUSP"/>
    <property type="match status" value="1"/>
</dbReference>
<dbReference type="InterPro" id="IPR006615">
    <property type="entry name" value="Pept_C19_DUSP"/>
</dbReference>
<evidence type="ECO:0000256" key="3">
    <source>
        <dbReference type="ARBA" id="ARBA00022786"/>
    </source>
</evidence>
<protein>
    <recommendedName>
        <fullName evidence="2">ubiquitinyl hydrolase 1</fullName>
        <ecNumber evidence="2">3.4.19.12</ecNumber>
    </recommendedName>
</protein>
<dbReference type="FunFam" id="3.30.2230.10:FF:000003">
    <property type="entry name" value="ubiquitin carboxyl-terminal hydrolase 15 isoform X1"/>
    <property type="match status" value="1"/>
</dbReference>
<evidence type="ECO:0000256" key="1">
    <source>
        <dbReference type="ARBA" id="ARBA00000707"/>
    </source>
</evidence>
<dbReference type="SUPFAM" id="SSF143791">
    <property type="entry name" value="DUSP-like"/>
    <property type="match status" value="1"/>
</dbReference>
<comment type="catalytic activity">
    <reaction evidence="1">
        <text>Thiol-dependent hydrolysis of ester, thioester, amide, peptide and isopeptide bonds formed by the C-terminal Gly of ubiquitin (a 76-residue protein attached to proteins as an intracellular targeting signal).</text>
        <dbReference type="EC" id="3.4.19.12"/>
    </reaction>
</comment>
<evidence type="ECO:0000256" key="4">
    <source>
        <dbReference type="ARBA" id="ARBA00022807"/>
    </source>
</evidence>
<dbReference type="Gene3D" id="3.30.2230.10">
    <property type="entry name" value="DUSP-like"/>
    <property type="match status" value="1"/>
</dbReference>
<keyword evidence="4" id="KW-0788">Thiol protease</keyword>
<dbReference type="AlphaFoldDB" id="Q4ST50"/>